<comment type="caution">
    <text evidence="9">The sequence shown here is derived from an EMBL/GenBank/DDBJ whole genome shotgun (WGS) entry which is preliminary data.</text>
</comment>
<evidence type="ECO:0000256" key="2">
    <source>
        <dbReference type="ARBA" id="ARBA00007935"/>
    </source>
</evidence>
<evidence type="ECO:0000256" key="5">
    <source>
        <dbReference type="ARBA" id="ARBA00022692"/>
    </source>
</evidence>
<feature type="transmembrane region" description="Helical" evidence="8">
    <location>
        <begin position="102"/>
        <end position="122"/>
    </location>
</feature>
<feature type="transmembrane region" description="Helical" evidence="8">
    <location>
        <begin position="7"/>
        <end position="27"/>
    </location>
</feature>
<dbReference type="InterPro" id="IPR037294">
    <property type="entry name" value="ABC_BtuC-like"/>
</dbReference>
<evidence type="ECO:0000256" key="7">
    <source>
        <dbReference type="ARBA" id="ARBA00023136"/>
    </source>
</evidence>
<accession>A0A9D1W8S9</accession>
<sequence length="316" mass="35595">MSAKGKIKILIAGLIISILAFMCYNMGPNLDYVIPTRLIRLSTMLVVAVSIAYSSVIFQTLTNNRILTPSIMGYEAVFILFQTCIVFTYGDKTFQVISDTTNFFISVVLMVVFSLFLYLIIFKRGRNNLFHLLLTGLVLGTLFETMSRFMQILIDPNEFTMIYTHLFASFDKMNTPLLLVSTIVLVVTLIIGGYYVKYLDILALGREQAINLGLDYHQLVRIFMIIISILVSVSTALVGPITFLGILVTNLTYQLMKTTKHSLTIIGCCILSSIVVISGQFITEHVFNFSTEISIIINFIGGIYFLYLILKSRRKV</sequence>
<protein>
    <submittedName>
        <fullName evidence="9">Iron chelate uptake ABC transporter family permease subunit</fullName>
    </submittedName>
</protein>
<dbReference type="SUPFAM" id="SSF81345">
    <property type="entry name" value="ABC transporter involved in vitamin B12 uptake, BtuC"/>
    <property type="match status" value="1"/>
</dbReference>
<dbReference type="PANTHER" id="PTHR30472">
    <property type="entry name" value="FERRIC ENTEROBACTIN TRANSPORT SYSTEM PERMEASE PROTEIN"/>
    <property type="match status" value="1"/>
</dbReference>
<dbReference type="GO" id="GO:0033214">
    <property type="term" value="P:siderophore-iron import into cell"/>
    <property type="evidence" value="ECO:0007669"/>
    <property type="project" value="TreeGrafter"/>
</dbReference>
<dbReference type="PANTHER" id="PTHR30472:SF19">
    <property type="entry name" value="PETROBACTIN IMPORT SYSTEM PERMEASE PROTEIN YCLO"/>
    <property type="match status" value="1"/>
</dbReference>
<dbReference type="InterPro" id="IPR000522">
    <property type="entry name" value="ABC_transptr_permease_BtuC"/>
</dbReference>
<dbReference type="EMBL" id="DXEZ01000169">
    <property type="protein sequence ID" value="HIX54601.1"/>
    <property type="molecule type" value="Genomic_DNA"/>
</dbReference>
<keyword evidence="5 8" id="KW-0812">Transmembrane</keyword>
<feature type="transmembrane region" description="Helical" evidence="8">
    <location>
        <begin position="39"/>
        <end position="59"/>
    </location>
</feature>
<dbReference type="Pfam" id="PF01032">
    <property type="entry name" value="FecCD"/>
    <property type="match status" value="1"/>
</dbReference>
<dbReference type="AlphaFoldDB" id="A0A9D1W8S9"/>
<evidence type="ECO:0000256" key="1">
    <source>
        <dbReference type="ARBA" id="ARBA00004651"/>
    </source>
</evidence>
<keyword evidence="6 8" id="KW-1133">Transmembrane helix</keyword>
<reference evidence="9" key="1">
    <citation type="journal article" date="2021" name="PeerJ">
        <title>Extensive microbial diversity within the chicken gut microbiome revealed by metagenomics and culture.</title>
        <authorList>
            <person name="Gilroy R."/>
            <person name="Ravi A."/>
            <person name="Getino M."/>
            <person name="Pursley I."/>
            <person name="Horton D.L."/>
            <person name="Alikhan N.F."/>
            <person name="Baker D."/>
            <person name="Gharbi K."/>
            <person name="Hall N."/>
            <person name="Watson M."/>
            <person name="Adriaenssens E.M."/>
            <person name="Foster-Nyarko E."/>
            <person name="Jarju S."/>
            <person name="Secka A."/>
            <person name="Antonio M."/>
            <person name="Oren A."/>
            <person name="Chaudhuri R.R."/>
            <person name="La Ragione R."/>
            <person name="Hildebrand F."/>
            <person name="Pallen M.J."/>
        </authorList>
    </citation>
    <scope>NUCLEOTIDE SEQUENCE</scope>
    <source>
        <strain evidence="9">1719</strain>
    </source>
</reference>
<dbReference type="Proteomes" id="UP000824156">
    <property type="component" value="Unassembled WGS sequence"/>
</dbReference>
<evidence type="ECO:0000256" key="8">
    <source>
        <dbReference type="SAM" id="Phobius"/>
    </source>
</evidence>
<keyword evidence="7 8" id="KW-0472">Membrane</keyword>
<gene>
    <name evidence="9" type="ORF">H9853_06215</name>
</gene>
<keyword evidence="3" id="KW-0813">Transport</keyword>
<evidence type="ECO:0000256" key="4">
    <source>
        <dbReference type="ARBA" id="ARBA00022475"/>
    </source>
</evidence>
<feature type="transmembrane region" description="Helical" evidence="8">
    <location>
        <begin position="71"/>
        <end position="90"/>
    </location>
</feature>
<dbReference type="GO" id="GO:0022857">
    <property type="term" value="F:transmembrane transporter activity"/>
    <property type="evidence" value="ECO:0007669"/>
    <property type="project" value="InterPro"/>
</dbReference>
<organism evidence="9 10">
    <name type="scientific">Candidatus Sphingobacterium stercoripullorum</name>
    <dbReference type="NCBI Taxonomy" id="2838759"/>
    <lineage>
        <taxon>Bacteria</taxon>
        <taxon>Pseudomonadati</taxon>
        <taxon>Bacteroidota</taxon>
        <taxon>Sphingobacteriia</taxon>
        <taxon>Sphingobacteriales</taxon>
        <taxon>Sphingobacteriaceae</taxon>
        <taxon>Sphingobacterium</taxon>
    </lineage>
</organism>
<comment type="similarity">
    <text evidence="2">Belongs to the binding-protein-dependent transport system permease family. FecCD subfamily.</text>
</comment>
<evidence type="ECO:0000313" key="10">
    <source>
        <dbReference type="Proteomes" id="UP000824156"/>
    </source>
</evidence>
<comment type="subcellular location">
    <subcellularLocation>
        <location evidence="1">Cell membrane</location>
        <topology evidence="1">Multi-pass membrane protein</topology>
    </subcellularLocation>
</comment>
<feature type="transmembrane region" description="Helical" evidence="8">
    <location>
        <begin position="263"/>
        <end position="283"/>
    </location>
</feature>
<evidence type="ECO:0000256" key="6">
    <source>
        <dbReference type="ARBA" id="ARBA00022989"/>
    </source>
</evidence>
<proteinExistence type="inferred from homology"/>
<feature type="transmembrane region" description="Helical" evidence="8">
    <location>
        <begin position="289"/>
        <end position="310"/>
    </location>
</feature>
<feature type="transmembrane region" description="Helical" evidence="8">
    <location>
        <begin position="222"/>
        <end position="251"/>
    </location>
</feature>
<dbReference type="GO" id="GO:0005886">
    <property type="term" value="C:plasma membrane"/>
    <property type="evidence" value="ECO:0007669"/>
    <property type="project" value="UniProtKB-SubCell"/>
</dbReference>
<dbReference type="Gene3D" id="1.10.3470.10">
    <property type="entry name" value="ABC transporter involved in vitamin B12 uptake, BtuC"/>
    <property type="match status" value="1"/>
</dbReference>
<name>A0A9D1W8S9_9SPHI</name>
<keyword evidence="4" id="KW-1003">Cell membrane</keyword>
<reference evidence="9" key="2">
    <citation type="submission" date="2021-04" db="EMBL/GenBank/DDBJ databases">
        <authorList>
            <person name="Gilroy R."/>
        </authorList>
    </citation>
    <scope>NUCLEOTIDE SEQUENCE</scope>
    <source>
        <strain evidence="9">1719</strain>
    </source>
</reference>
<evidence type="ECO:0000256" key="3">
    <source>
        <dbReference type="ARBA" id="ARBA00022448"/>
    </source>
</evidence>
<feature type="transmembrane region" description="Helical" evidence="8">
    <location>
        <begin position="177"/>
        <end position="196"/>
    </location>
</feature>
<evidence type="ECO:0000313" key="9">
    <source>
        <dbReference type="EMBL" id="HIX54601.1"/>
    </source>
</evidence>